<dbReference type="GO" id="GO:0003684">
    <property type="term" value="F:damaged DNA binding"/>
    <property type="evidence" value="ECO:0000318"/>
    <property type="project" value="GO_Central"/>
</dbReference>
<dbReference type="GO" id="GO:0030870">
    <property type="term" value="C:Mre11 complex"/>
    <property type="evidence" value="ECO:0000318"/>
    <property type="project" value="GO_Central"/>
</dbReference>
<protein>
    <submittedName>
        <fullName evidence="2">AER402Cp</fullName>
    </submittedName>
</protein>
<dbReference type="KEGG" id="ago:AGOS_AER402C"/>
<dbReference type="SUPFAM" id="SSF49879">
    <property type="entry name" value="SMAD/FHA domain"/>
    <property type="match status" value="1"/>
</dbReference>
<name>Q755W6_EREGS</name>
<evidence type="ECO:0000313" key="3">
    <source>
        <dbReference type="Proteomes" id="UP000000591"/>
    </source>
</evidence>
<dbReference type="STRING" id="284811.Q755W6"/>
<feature type="compositionally biased region" description="Polar residues" evidence="1">
    <location>
        <begin position="451"/>
        <end position="461"/>
    </location>
</feature>
<dbReference type="OMA" id="MWILRYQ"/>
<feature type="region of interest" description="Disordered" evidence="1">
    <location>
        <begin position="712"/>
        <end position="869"/>
    </location>
</feature>
<feature type="region of interest" description="Disordered" evidence="1">
    <location>
        <begin position="331"/>
        <end position="370"/>
    </location>
</feature>
<feature type="compositionally biased region" description="Polar residues" evidence="1">
    <location>
        <begin position="483"/>
        <end position="493"/>
    </location>
</feature>
<reference evidence="2 3" key="1">
    <citation type="journal article" date="2004" name="Science">
        <title>The Ashbya gossypii genome as a tool for mapping the ancient Saccharomyces cerevisiae genome.</title>
        <authorList>
            <person name="Dietrich F.S."/>
            <person name="Voegeli S."/>
            <person name="Brachat S."/>
            <person name="Lerch A."/>
            <person name="Gates K."/>
            <person name="Steiner S."/>
            <person name="Mohr C."/>
            <person name="Pohlmann R."/>
            <person name="Luedi P."/>
            <person name="Choi S."/>
            <person name="Wing R.A."/>
            <person name="Flavier A."/>
            <person name="Gaffney T.D."/>
            <person name="Philippsen P."/>
        </authorList>
    </citation>
    <scope>NUCLEOTIDE SEQUENCE [LARGE SCALE GENOMIC DNA]</scope>
    <source>
        <strain evidence="3">ATCC 10895 / CBS 109.51 / FGSC 9923 / NRRL Y-1056</strain>
    </source>
</reference>
<dbReference type="GeneID" id="4621473"/>
<dbReference type="FunCoup" id="Q755W6">
    <property type="interactions" value="157"/>
</dbReference>
<dbReference type="AlphaFoldDB" id="Q755W6"/>
<keyword evidence="3" id="KW-1185">Reference proteome</keyword>
<feature type="compositionally biased region" description="Basic and acidic residues" evidence="1">
    <location>
        <begin position="524"/>
        <end position="539"/>
    </location>
</feature>
<dbReference type="InParanoid" id="Q755W6"/>
<gene>
    <name evidence="2" type="ORF">AGOS_AER402C</name>
</gene>
<dbReference type="CDD" id="cd00027">
    <property type="entry name" value="BRCT"/>
    <property type="match status" value="1"/>
</dbReference>
<dbReference type="eggNOG" id="ENOG502QU0B">
    <property type="taxonomic scope" value="Eukaryota"/>
</dbReference>
<sequence length="869" mass="96912">MWVFKCNYQKSGQLGALQNISCALCPEREFIVGRASKSTLVIEEKGVSRTHLRLEVIDDHVNILLLGSQLKVGGEDASKGSVLPFGPSQSPVILEVGSHSVQCILEWAQWEFKVPNTLLQEDPALLEVIKGLGIRVVTSFSKATTHHIIRPHEDDQDYEKYLFALVKGIPILHLEFLKQFTALLRQPVTDFDPQLRSIQEQHYAFRGFTKKAADLNGLHFIVNRKHDFEMLKYTLEIGGGTVHFCHDINDLSACLKTIPINGALALKYDHGISAEVKKVDDTRYCEVLHSHGIQLFTVHELTKAILYDKLAQLLSKRPPTMMKLVEPVPSTISQTQEMKQESLSPISLGNTTIKDLPRKDKTRKRLKKPQPLDSLSFFAGGLSRQNSSIGGTADLVKQESMSLGADTHYGSPNDVQSLPATQSPKKRRRPKVEPLGNLMTSQLQKAFDDPTISSAKVSPTEQEIIPVRESQAKKTPDPIGAFNGTSQKGSIESNSRKRQPSPGYPYEPLPAGVGNGDILNKQWKSLDEQPPSKKPRMQETDLYSEVMSGSSEEYREELTRSKLNSLDEESIKSRKRTSSEKPVNSCKRRQAPAVPEQNIVDAIKQIKEREVNRIRTTIVELGPEELTEDAIRQLKSLAIVQPVDMLRQQHTVDTVGSSPLTFARKNYKNFKKVWPKYMNRKNSPETRNATAISNRKYLPLELYETDLQSRTLFEDGAPPRQKDNISRSTSTSGLSNDLASNRGKDHPAPGSLFSNHALLGNDNAGPEPIFNFSSRSREDTNSPTASPAPNLTHDNTLFVVDDENEDGDGMADTSIAQRVSRERHATTKPAEPDTAEPRHTRRKHAPRPSAAAADSDEDGEPTFAFKRAR</sequence>
<evidence type="ECO:0000313" key="2">
    <source>
        <dbReference type="EMBL" id="AAS53081.1"/>
    </source>
</evidence>
<reference evidence="3" key="2">
    <citation type="journal article" date="2013" name="G3 (Bethesda)">
        <title>Genomes of Ashbya fungi isolated from insects reveal four mating-type loci, numerous translocations, lack of transposons, and distinct gene duplications.</title>
        <authorList>
            <person name="Dietrich F.S."/>
            <person name="Voegeli S."/>
            <person name="Kuo S."/>
            <person name="Philippsen P."/>
        </authorList>
    </citation>
    <scope>GENOME REANNOTATION</scope>
    <source>
        <strain evidence="3">ATCC 10895 / CBS 109.51 / FGSC 9923 / NRRL Y-1056</strain>
    </source>
</reference>
<dbReference type="OrthoDB" id="3981072at2759"/>
<dbReference type="GO" id="GO:0007095">
    <property type="term" value="P:mitotic G2 DNA damage checkpoint signaling"/>
    <property type="evidence" value="ECO:0000318"/>
    <property type="project" value="GO_Central"/>
</dbReference>
<organism evidence="2 3">
    <name type="scientific">Eremothecium gossypii (strain ATCC 10895 / CBS 109.51 / FGSC 9923 / NRRL Y-1056)</name>
    <name type="common">Yeast</name>
    <name type="synonym">Ashbya gossypii</name>
    <dbReference type="NCBI Taxonomy" id="284811"/>
    <lineage>
        <taxon>Eukaryota</taxon>
        <taxon>Fungi</taxon>
        <taxon>Dikarya</taxon>
        <taxon>Ascomycota</taxon>
        <taxon>Saccharomycotina</taxon>
        <taxon>Saccharomycetes</taxon>
        <taxon>Saccharomycetales</taxon>
        <taxon>Saccharomycetaceae</taxon>
        <taxon>Eremothecium</taxon>
    </lineage>
</organism>
<dbReference type="Gene3D" id="3.40.50.10190">
    <property type="entry name" value="BRCT domain"/>
    <property type="match status" value="1"/>
</dbReference>
<feature type="compositionally biased region" description="Acidic residues" evidence="1">
    <location>
        <begin position="800"/>
        <end position="809"/>
    </location>
</feature>
<feature type="region of interest" description="Disordered" evidence="1">
    <location>
        <begin position="404"/>
        <end position="592"/>
    </location>
</feature>
<feature type="compositionally biased region" description="Polar residues" evidence="1">
    <location>
        <begin position="726"/>
        <end position="739"/>
    </location>
</feature>
<dbReference type="InterPro" id="IPR036420">
    <property type="entry name" value="BRCT_dom_sf"/>
</dbReference>
<dbReference type="SUPFAM" id="SSF52113">
    <property type="entry name" value="BRCT domain"/>
    <property type="match status" value="1"/>
</dbReference>
<dbReference type="GO" id="GO:0000724">
    <property type="term" value="P:double-strand break repair via homologous recombination"/>
    <property type="evidence" value="ECO:0000318"/>
    <property type="project" value="GO_Central"/>
</dbReference>
<accession>Q755W6</accession>
<dbReference type="PANTHER" id="PTHR12162">
    <property type="entry name" value="NIBRIN-RELATED"/>
    <property type="match status" value="1"/>
</dbReference>
<dbReference type="EMBL" id="AE016818">
    <property type="protein sequence ID" value="AAS53081.1"/>
    <property type="molecule type" value="Genomic_DNA"/>
</dbReference>
<dbReference type="InterPro" id="IPR040227">
    <property type="entry name" value="Nibrin-rel"/>
</dbReference>
<dbReference type="Proteomes" id="UP000000591">
    <property type="component" value="Chromosome V"/>
</dbReference>
<dbReference type="RefSeq" id="NP_985257.1">
    <property type="nucleotide sequence ID" value="NM_210611.1"/>
</dbReference>
<dbReference type="HOGENOM" id="CLU_017587_0_0_1"/>
<feature type="compositionally biased region" description="Polar residues" evidence="1">
    <location>
        <begin position="413"/>
        <end position="423"/>
    </location>
</feature>
<dbReference type="PANTHER" id="PTHR12162:SF0">
    <property type="entry name" value="NIBRIN"/>
    <property type="match status" value="1"/>
</dbReference>
<feature type="compositionally biased region" description="Polar residues" evidence="1">
    <location>
        <begin position="781"/>
        <end position="795"/>
    </location>
</feature>
<dbReference type="InterPro" id="IPR008984">
    <property type="entry name" value="SMAD_FHA_dom_sf"/>
</dbReference>
<proteinExistence type="predicted"/>
<feature type="compositionally biased region" description="Polar residues" evidence="1">
    <location>
        <begin position="331"/>
        <end position="353"/>
    </location>
</feature>
<evidence type="ECO:0000256" key="1">
    <source>
        <dbReference type="SAM" id="MobiDB-lite"/>
    </source>
</evidence>
<dbReference type="CDD" id="cd00060">
    <property type="entry name" value="FHA"/>
    <property type="match status" value="1"/>
</dbReference>